<name>A0ACC1N7L5_9HYPO</name>
<dbReference type="EMBL" id="JANJQO010000774">
    <property type="protein sequence ID" value="KAJ2974897.1"/>
    <property type="molecule type" value="Genomic_DNA"/>
</dbReference>
<dbReference type="Proteomes" id="UP001143910">
    <property type="component" value="Unassembled WGS sequence"/>
</dbReference>
<gene>
    <name evidence="1" type="ORF">NQ176_g5815</name>
</gene>
<organism evidence="1 2">
    <name type="scientific">Zarea fungicola</name>
    <dbReference type="NCBI Taxonomy" id="93591"/>
    <lineage>
        <taxon>Eukaryota</taxon>
        <taxon>Fungi</taxon>
        <taxon>Dikarya</taxon>
        <taxon>Ascomycota</taxon>
        <taxon>Pezizomycotina</taxon>
        <taxon>Sordariomycetes</taxon>
        <taxon>Hypocreomycetidae</taxon>
        <taxon>Hypocreales</taxon>
        <taxon>Cordycipitaceae</taxon>
        <taxon>Zarea</taxon>
    </lineage>
</organism>
<evidence type="ECO:0000313" key="1">
    <source>
        <dbReference type="EMBL" id="KAJ2974897.1"/>
    </source>
</evidence>
<proteinExistence type="predicted"/>
<accession>A0ACC1N7L5</accession>
<comment type="caution">
    <text evidence="1">The sequence shown here is derived from an EMBL/GenBank/DDBJ whole genome shotgun (WGS) entry which is preliminary data.</text>
</comment>
<evidence type="ECO:0000313" key="2">
    <source>
        <dbReference type="Proteomes" id="UP001143910"/>
    </source>
</evidence>
<keyword evidence="2" id="KW-1185">Reference proteome</keyword>
<protein>
    <submittedName>
        <fullName evidence="1">Uncharacterized protein</fullName>
    </submittedName>
</protein>
<reference evidence="1" key="1">
    <citation type="submission" date="2022-08" db="EMBL/GenBank/DDBJ databases">
        <title>Genome Sequence of Lecanicillium fungicola.</title>
        <authorList>
            <person name="Buettner E."/>
        </authorList>
    </citation>
    <scope>NUCLEOTIDE SEQUENCE</scope>
    <source>
        <strain evidence="1">Babe33</strain>
    </source>
</reference>
<sequence length="316" mass="34809">METDFTRLQSITSAKDWQRLEFNVSAETGRGEYSKIFTPNNIAVGPNLADKGSSEWYDGVELSVSAAIVNGGVLAAEMDTMRQDLLWGSFRAGMKLTAVKGTCSAFFWYFNDTQEIDMEFLSMEYNRGNGTYPVNLVIQSKESAARGYDASTTAMYKIVNLGFDPTIDFHEYRFDYLPGKVYFYADSTLLAEMEGPEIPDQAGHLILQHWSNGNARWSGGPPKEDATMTVSYVKAYFNSSDTRKHDKWKEICDSGRGGACLVSSGTGADAANGGQFLSPNHTSNNRDESLATTRELMTGPLLIPLIGLLLILIVAD</sequence>